<evidence type="ECO:0000313" key="1">
    <source>
        <dbReference type="EMBL" id="QDE47147.1"/>
    </source>
</evidence>
<organism evidence="1 2">
    <name type="scientific">Enterobacter hormaechei</name>
    <dbReference type="NCBI Taxonomy" id="158836"/>
    <lineage>
        <taxon>Bacteria</taxon>
        <taxon>Pseudomonadati</taxon>
        <taxon>Pseudomonadota</taxon>
        <taxon>Gammaproteobacteria</taxon>
        <taxon>Enterobacterales</taxon>
        <taxon>Enterobacteriaceae</taxon>
        <taxon>Enterobacter</taxon>
        <taxon>Enterobacter cloacae complex</taxon>
    </lineage>
</organism>
<reference evidence="1 2" key="1">
    <citation type="submission" date="2019-06" db="EMBL/GenBank/DDBJ databases">
        <title>Whole genome sequencing of XDR Enterobacter.</title>
        <authorList>
            <person name="Gnana Soundari P."/>
            <person name="Vijayakumar R."/>
            <person name="Krishnan P."/>
        </authorList>
    </citation>
    <scope>NUCLEOTIDE SEQUENCE [LARGE SCALE GENOMIC DNA]</scope>
    <source>
        <strain evidence="1 2">C126</strain>
    </source>
</reference>
<accession>A0A4Y5ZNV1</accession>
<evidence type="ECO:0000313" key="2">
    <source>
        <dbReference type="Proteomes" id="UP000318237"/>
    </source>
</evidence>
<sequence>MQALDKKALTVERLDIDASLGAKSAGYRWLALAFAADAVKYACGEQLAAYSDKTNFVLLRFPP</sequence>
<dbReference type="Proteomes" id="UP000318237">
    <property type="component" value="Chromosome"/>
</dbReference>
<proteinExistence type="predicted"/>
<name>A0A4Y5ZNV1_9ENTR</name>
<dbReference type="EMBL" id="CP041054">
    <property type="protein sequence ID" value="QDE47147.1"/>
    <property type="molecule type" value="Genomic_DNA"/>
</dbReference>
<dbReference type="AlphaFoldDB" id="A0A4Y5ZNV1"/>
<gene>
    <name evidence="1" type="ORF">EIN43_01775</name>
</gene>
<protein>
    <submittedName>
        <fullName evidence="1">Uncharacterized protein</fullName>
    </submittedName>
</protein>